<evidence type="ECO:0000259" key="1">
    <source>
        <dbReference type="PROSITE" id="PS50164"/>
    </source>
</evidence>
<dbReference type="EMBL" id="CACRTX010000008">
    <property type="protein sequence ID" value="VYU11384.1"/>
    <property type="molecule type" value="Genomic_DNA"/>
</dbReference>
<dbReference type="InterPro" id="IPR000305">
    <property type="entry name" value="GIY-YIG_endonuc"/>
</dbReference>
<sequence>MTNQLIIEDHHFKKGELSSITTAYIDQYPVVYILYNRNEKKRPVAYIGQTVQVNKRLKQHLNNSKRKEIKEVLLIGHEKFNQSATYNIETNLINHFIGDEQFQLQNVSQTRQVQMHQYYEKEYYDEVVFQELWEELQRRQLAKHSIDTIRNKDVYKLSPFKELTPEQLDIKLEIIEYCKQAIQQDETQKVLMIEGEAGTGKSVLLASLYNTLQDYTKSEPVLKGTDNYLLVNHSEMLKTYHTMAESLPNLKKNHMLKPTSFINKTDNQKLHPDIVIVDEAHLLLTKKDSYNSFHYENQLEEIIKRAKITICIFDPKQVLKIKSYWDQDKLDQFQKRYNASRFELKDQLRMKSSPQIIQWINDIVEKRVTPIPESTASFELQIMETHDALKNKIFSLDKKEGLSRIISTFDYVHKKDGASYLVDPGGINLPWNTTDTKRTWAERPDTISEVGSIYTVQGFDLNNVGVVIGPSVDYDPETDQLVIDIDKYEDKGAFTGRDDMNQELTKKAKETIILNSLNVLMKRAIKGLYIYAINPNLRQKLLTLQNERSQSYHAKPTLFNGTDQ</sequence>
<dbReference type="SUPFAM" id="SSF82771">
    <property type="entry name" value="GIY-YIG endonuclease"/>
    <property type="match status" value="1"/>
</dbReference>
<dbReference type="RefSeq" id="WP_421758073.1">
    <property type="nucleotide sequence ID" value="NZ_CACRTX010000008.1"/>
</dbReference>
<dbReference type="PROSITE" id="PS50164">
    <property type="entry name" value="GIY_YIG"/>
    <property type="match status" value="1"/>
</dbReference>
<evidence type="ECO:0000313" key="2">
    <source>
        <dbReference type="EMBL" id="VYU11384.1"/>
    </source>
</evidence>
<dbReference type="InterPro" id="IPR018647">
    <property type="entry name" value="SLFN_3-like_DNA/RNA_helicase"/>
</dbReference>
<protein>
    <submittedName>
        <fullName evidence="2">GIY-YIG catalytic domain protein</fullName>
    </submittedName>
</protein>
<dbReference type="Pfam" id="PF09848">
    <property type="entry name" value="SLFN-g3_helicase"/>
    <property type="match status" value="1"/>
</dbReference>
<name>A0A6N3C7M2_ENTCA</name>
<accession>A0A6N3C7M2</accession>
<dbReference type="InterPro" id="IPR035901">
    <property type="entry name" value="GIY-YIG_endonuc_sf"/>
</dbReference>
<feature type="domain" description="GIY-YIG" evidence="1">
    <location>
        <begin position="27"/>
        <end position="107"/>
    </location>
</feature>
<organism evidence="2">
    <name type="scientific">Enterococcus casseliflavus</name>
    <name type="common">Enterococcus flavescens</name>
    <dbReference type="NCBI Taxonomy" id="37734"/>
    <lineage>
        <taxon>Bacteria</taxon>
        <taxon>Bacillati</taxon>
        <taxon>Bacillota</taxon>
        <taxon>Bacilli</taxon>
        <taxon>Lactobacillales</taxon>
        <taxon>Enterococcaceae</taxon>
        <taxon>Enterococcus</taxon>
    </lineage>
</organism>
<dbReference type="Gene3D" id="3.40.1440.10">
    <property type="entry name" value="GIY-YIG endonuclease"/>
    <property type="match status" value="1"/>
</dbReference>
<dbReference type="Pfam" id="PF01541">
    <property type="entry name" value="GIY-YIG"/>
    <property type="match status" value="1"/>
</dbReference>
<dbReference type="SMART" id="SM00465">
    <property type="entry name" value="GIYc"/>
    <property type="match status" value="1"/>
</dbReference>
<dbReference type="AlphaFoldDB" id="A0A6N3C7M2"/>
<dbReference type="CDD" id="cd10439">
    <property type="entry name" value="GIY-YIG_COG3410"/>
    <property type="match status" value="1"/>
</dbReference>
<gene>
    <name evidence="2" type="ORF">ECLFYP2_02487</name>
</gene>
<reference evidence="2" key="1">
    <citation type="submission" date="2019-11" db="EMBL/GenBank/DDBJ databases">
        <authorList>
            <person name="Feng L."/>
        </authorList>
    </citation>
    <scope>NUCLEOTIDE SEQUENCE</scope>
    <source>
        <strain evidence="2">ECasseliflavusLFYP2</strain>
    </source>
</reference>
<dbReference type="Gene3D" id="3.40.50.300">
    <property type="entry name" value="P-loop containing nucleotide triphosphate hydrolases"/>
    <property type="match status" value="1"/>
</dbReference>
<proteinExistence type="predicted"/>
<dbReference type="SUPFAM" id="SSF52540">
    <property type="entry name" value="P-loop containing nucleoside triphosphate hydrolases"/>
    <property type="match status" value="1"/>
</dbReference>
<dbReference type="InterPro" id="IPR027417">
    <property type="entry name" value="P-loop_NTPase"/>
</dbReference>